<dbReference type="GO" id="GO:0051992">
    <property type="term" value="F:UDP-N-acetylmuramoyl-L-alanyl-D-glutamyl-meso-2,6-diaminopimelyl-D-alanyl-D-alanine:undecaprenyl-phosphate transferase activity"/>
    <property type="evidence" value="ECO:0007669"/>
    <property type="project" value="RHEA"/>
</dbReference>
<evidence type="ECO:0000256" key="7">
    <source>
        <dbReference type="ARBA" id="ARBA00022984"/>
    </source>
</evidence>
<keyword evidence="10 12" id="KW-0131">Cell cycle</keyword>
<evidence type="ECO:0000256" key="12">
    <source>
        <dbReference type="HAMAP-Rule" id="MF_00038"/>
    </source>
</evidence>
<reference evidence="16" key="1">
    <citation type="submission" date="2017-06" db="EMBL/GenBank/DDBJ databases">
        <authorList>
            <person name="Varghese N."/>
            <person name="Submissions S."/>
        </authorList>
    </citation>
    <scope>NUCLEOTIDE SEQUENCE [LARGE SCALE GENOMIC DNA]</scope>
    <source>
        <strain evidence="16">DSM 137</strain>
    </source>
</reference>
<keyword evidence="12" id="KW-1003">Cell membrane</keyword>
<dbReference type="NCBIfam" id="TIGR00445">
    <property type="entry name" value="mraY"/>
    <property type="match status" value="1"/>
</dbReference>
<evidence type="ECO:0000256" key="11">
    <source>
        <dbReference type="ARBA" id="ARBA00023316"/>
    </source>
</evidence>
<feature type="transmembrane region" description="Helical" evidence="12">
    <location>
        <begin position="358"/>
        <end position="377"/>
    </location>
</feature>
<keyword evidence="16" id="KW-1185">Reference proteome</keyword>
<dbReference type="GO" id="GO:0005886">
    <property type="term" value="C:plasma membrane"/>
    <property type="evidence" value="ECO:0007669"/>
    <property type="project" value="UniProtKB-SubCell"/>
</dbReference>
<comment type="function">
    <text evidence="12">Catalyzes the initial step of the lipid cycle reactions in the biosynthesis of the cell wall peptidoglycan: transfers peptidoglycan precursor phospho-MurNAc-pentapeptide from UDP-MurNAc-pentapeptide onto the lipid carrier undecaprenyl phosphate, yielding undecaprenyl-pyrophosphoryl-MurNAc-pentapeptide, known as lipid I.</text>
</comment>
<dbReference type="Pfam" id="PF10555">
    <property type="entry name" value="MraY_sig1"/>
    <property type="match status" value="1"/>
</dbReference>
<dbReference type="AlphaFoldDB" id="A0A212RXK0"/>
<keyword evidence="7 12" id="KW-0573">Peptidoglycan synthesis</keyword>
<feature type="transmembrane region" description="Helical" evidence="12">
    <location>
        <begin position="220"/>
        <end position="239"/>
    </location>
</feature>
<evidence type="ECO:0000256" key="5">
    <source>
        <dbReference type="ARBA" id="ARBA00022692"/>
    </source>
</evidence>
<evidence type="ECO:0000256" key="13">
    <source>
        <dbReference type="NCBIfam" id="TIGR00445"/>
    </source>
</evidence>
<keyword evidence="9 12" id="KW-0472">Membrane</keyword>
<evidence type="ECO:0000256" key="3">
    <source>
        <dbReference type="ARBA" id="ARBA00022618"/>
    </source>
</evidence>
<dbReference type="InterPro" id="IPR000715">
    <property type="entry name" value="Glycosyl_transferase_4"/>
</dbReference>
<keyword evidence="6 12" id="KW-0133">Cell shape</keyword>
<dbReference type="InterPro" id="IPR003524">
    <property type="entry name" value="PNAcMuramoyl-5peptid_Trfase"/>
</dbReference>
<dbReference type="GO" id="GO:0046872">
    <property type="term" value="F:metal ion binding"/>
    <property type="evidence" value="ECO:0007669"/>
    <property type="project" value="UniProtKB-KW"/>
</dbReference>
<proteinExistence type="inferred from homology"/>
<dbReference type="GO" id="GO:0008360">
    <property type="term" value="P:regulation of cell shape"/>
    <property type="evidence" value="ECO:0007669"/>
    <property type="project" value="UniProtKB-KW"/>
</dbReference>
<accession>A0A212RXK0</accession>
<keyword evidence="3 12" id="KW-0132">Cell division</keyword>
<comment type="catalytic activity">
    <reaction evidence="12">
        <text>UDP-N-acetyl-alpha-D-muramoyl-L-alanyl-gamma-D-glutamyl-meso-2,6-diaminopimeloyl-D-alanyl-D-alanine + di-trans,octa-cis-undecaprenyl phosphate = di-trans,octa-cis-undecaprenyl diphospho-N-acetyl-alpha-D-muramoyl-L-alanyl-D-glutamyl-meso-2,6-diaminopimeloyl-D-alanyl-D-alanine + UMP</text>
        <dbReference type="Rhea" id="RHEA:28386"/>
        <dbReference type="ChEBI" id="CHEBI:57865"/>
        <dbReference type="ChEBI" id="CHEBI:60392"/>
        <dbReference type="ChEBI" id="CHEBI:61386"/>
        <dbReference type="ChEBI" id="CHEBI:61387"/>
        <dbReference type="EC" id="2.7.8.13"/>
    </reaction>
</comment>
<feature type="transmembrane region" description="Helical" evidence="12">
    <location>
        <begin position="283"/>
        <end position="304"/>
    </location>
</feature>
<evidence type="ECO:0000313" key="16">
    <source>
        <dbReference type="Proteomes" id="UP000198418"/>
    </source>
</evidence>
<feature type="transmembrane region" description="Helical" evidence="12">
    <location>
        <begin position="259"/>
        <end position="276"/>
    </location>
</feature>
<organism evidence="15 16">
    <name type="scientific">Rhodoblastus acidophilus</name>
    <name type="common">Rhodopseudomonas acidophila</name>
    <dbReference type="NCBI Taxonomy" id="1074"/>
    <lineage>
        <taxon>Bacteria</taxon>
        <taxon>Pseudomonadati</taxon>
        <taxon>Pseudomonadota</taxon>
        <taxon>Alphaproteobacteria</taxon>
        <taxon>Hyphomicrobiales</taxon>
        <taxon>Rhodoblastaceae</taxon>
        <taxon>Rhodoblastus</taxon>
    </lineage>
</organism>
<keyword evidence="8 12" id="KW-1133">Transmembrane helix</keyword>
<feature type="transmembrane region" description="Helical" evidence="12">
    <location>
        <begin position="20"/>
        <end position="49"/>
    </location>
</feature>
<dbReference type="InterPro" id="IPR018480">
    <property type="entry name" value="PNAcMuramoyl-5peptid_Trfase_CS"/>
</dbReference>
<dbReference type="EMBL" id="FYDG01000008">
    <property type="protein sequence ID" value="SNB77451.1"/>
    <property type="molecule type" value="Genomic_DNA"/>
</dbReference>
<dbReference type="GO" id="GO:0051301">
    <property type="term" value="P:cell division"/>
    <property type="evidence" value="ECO:0007669"/>
    <property type="project" value="UniProtKB-KW"/>
</dbReference>
<feature type="transmembrane region" description="Helical" evidence="12">
    <location>
        <begin position="310"/>
        <end position="331"/>
    </location>
</feature>
<dbReference type="PROSITE" id="PS01347">
    <property type="entry name" value="MRAY_1"/>
    <property type="match status" value="1"/>
</dbReference>
<keyword evidence="5 12" id="KW-0812">Transmembrane</keyword>
<evidence type="ECO:0000256" key="10">
    <source>
        <dbReference type="ARBA" id="ARBA00023306"/>
    </source>
</evidence>
<evidence type="ECO:0000256" key="2">
    <source>
        <dbReference type="ARBA" id="ARBA00005583"/>
    </source>
</evidence>
<comment type="subcellular location">
    <subcellularLocation>
        <location evidence="12">Cell membrane</location>
        <topology evidence="12">Multi-pass membrane protein</topology>
    </subcellularLocation>
    <subcellularLocation>
        <location evidence="1">Membrane</location>
        <topology evidence="1">Multi-pass membrane protein</topology>
    </subcellularLocation>
</comment>
<keyword evidence="11 12" id="KW-0961">Cell wall biogenesis/degradation</keyword>
<evidence type="ECO:0000256" key="9">
    <source>
        <dbReference type="ARBA" id="ARBA00023136"/>
    </source>
</evidence>
<evidence type="ECO:0000313" key="15">
    <source>
        <dbReference type="EMBL" id="SNB77451.1"/>
    </source>
</evidence>
<dbReference type="GO" id="GO:0009252">
    <property type="term" value="P:peptidoglycan biosynthetic process"/>
    <property type="evidence" value="ECO:0007669"/>
    <property type="project" value="UniProtKB-UniRule"/>
</dbReference>
<feature type="transmembrane region" description="Helical" evidence="12">
    <location>
        <begin position="192"/>
        <end position="213"/>
    </location>
</feature>
<evidence type="ECO:0000256" key="6">
    <source>
        <dbReference type="ARBA" id="ARBA00022960"/>
    </source>
</evidence>
<keyword evidence="12 14" id="KW-0460">Magnesium</keyword>
<feature type="binding site" evidence="14">
    <location>
        <position position="212"/>
    </location>
    <ligand>
        <name>Mg(2+)</name>
        <dbReference type="ChEBI" id="CHEBI:18420"/>
    </ligand>
</feature>
<dbReference type="HAMAP" id="MF_00038">
    <property type="entry name" value="MraY"/>
    <property type="match status" value="1"/>
</dbReference>
<comment type="pathway">
    <text evidence="12">Cell wall biogenesis; peptidoglycan biosynthesis.</text>
</comment>
<dbReference type="UniPathway" id="UPA00219"/>
<dbReference type="GO" id="GO:0008963">
    <property type="term" value="F:phospho-N-acetylmuramoyl-pentapeptide-transferase activity"/>
    <property type="evidence" value="ECO:0007669"/>
    <property type="project" value="UniProtKB-UniRule"/>
</dbReference>
<gene>
    <name evidence="12" type="primary">mraY</name>
    <name evidence="15" type="ORF">SAMN06265338_108135</name>
</gene>
<evidence type="ECO:0000256" key="1">
    <source>
        <dbReference type="ARBA" id="ARBA00004141"/>
    </source>
</evidence>
<dbReference type="EC" id="2.7.8.13" evidence="12 13"/>
<protein>
    <recommendedName>
        <fullName evidence="12 13">Phospho-N-acetylmuramoyl-pentapeptide-transferase</fullName>
        <ecNumber evidence="12 13">2.7.8.13</ecNumber>
    </recommendedName>
    <alternativeName>
        <fullName evidence="12">UDP-MurNAc-pentapeptide phosphotransferase</fullName>
    </alternativeName>
</protein>
<evidence type="ECO:0000256" key="8">
    <source>
        <dbReference type="ARBA" id="ARBA00022989"/>
    </source>
</evidence>
<comment type="similarity">
    <text evidence="2 12">Belongs to the glycosyltransferase 4 family. MraY subfamily.</text>
</comment>
<dbReference type="CDD" id="cd06852">
    <property type="entry name" value="GT_MraY"/>
    <property type="match status" value="1"/>
</dbReference>
<keyword evidence="4 12" id="KW-0808">Transferase</keyword>
<name>A0A212RXK0_RHOAC</name>
<evidence type="ECO:0000256" key="14">
    <source>
        <dbReference type="PIRSR" id="PIRSR600715-1"/>
    </source>
</evidence>
<dbReference type="PANTHER" id="PTHR22926">
    <property type="entry name" value="PHOSPHO-N-ACETYLMURAMOYL-PENTAPEPTIDE-TRANSFERASE"/>
    <property type="match status" value="1"/>
</dbReference>
<evidence type="ECO:0000256" key="4">
    <source>
        <dbReference type="ARBA" id="ARBA00022679"/>
    </source>
</evidence>
<dbReference type="PANTHER" id="PTHR22926:SF5">
    <property type="entry name" value="PHOSPHO-N-ACETYLMURAMOYL-PENTAPEPTIDE-TRANSFERASE HOMOLOG"/>
    <property type="match status" value="1"/>
</dbReference>
<dbReference type="Pfam" id="PF00953">
    <property type="entry name" value="Glycos_transf_4"/>
    <property type="match status" value="1"/>
</dbReference>
<sequence>MLTWLADLTHYLNALNVFRYITFRAAGASATALAIVAFFGPGVIAALRLKQGKGQPIRTDGPQSHLAKRGTPTMGGLMILAGVALSTMLWANPKSAYVWIVLFVTVGFGAIGFYDDYLKVTKQSHNGFSGRGRLAIEAGVAIVAAYFIMCASVSPPVMSFGDLLSALTAPFHAAAPATKVTAPFINGWAIDLGWAFIPFAAFVIVGAGNAVNLTDGLDGLAIVPVMIASATFGIIAYLAGNFIYAHYLGINHVAGAGELTVMIGAVIGAGLGFLWFNAPPAQIFMGDTGSLALGGMLGAISVAIKHEIVLAIVGGLFVMEAVSVIVQVVSFKTTGKRVFKMAPIHHHFEQLGWSEPQVVVRFWIIAFVLALIGLTTLKVR</sequence>
<dbReference type="PROSITE" id="PS01348">
    <property type="entry name" value="MRAY_2"/>
    <property type="match status" value="1"/>
</dbReference>
<feature type="binding site" evidence="14">
    <location>
        <position position="287"/>
    </location>
    <ligand>
        <name>Mg(2+)</name>
        <dbReference type="ChEBI" id="CHEBI:18420"/>
    </ligand>
</feature>
<dbReference type="Proteomes" id="UP000198418">
    <property type="component" value="Unassembled WGS sequence"/>
</dbReference>
<dbReference type="GO" id="GO:0071555">
    <property type="term" value="P:cell wall organization"/>
    <property type="evidence" value="ECO:0007669"/>
    <property type="project" value="UniProtKB-KW"/>
</dbReference>
<feature type="transmembrane region" description="Helical" evidence="12">
    <location>
        <begin position="134"/>
        <end position="154"/>
    </location>
</feature>
<dbReference type="OrthoDB" id="9805475at2"/>
<feature type="transmembrane region" description="Helical" evidence="12">
    <location>
        <begin position="96"/>
        <end position="114"/>
    </location>
</feature>
<feature type="transmembrane region" description="Helical" evidence="12">
    <location>
        <begin position="70"/>
        <end position="90"/>
    </location>
</feature>
<keyword evidence="12 14" id="KW-0479">Metal-binding</keyword>
<comment type="cofactor">
    <cofactor evidence="12 14">
        <name>Mg(2+)</name>
        <dbReference type="ChEBI" id="CHEBI:18420"/>
    </cofactor>
</comment>
<dbReference type="RefSeq" id="WP_088521513.1">
    <property type="nucleotide sequence ID" value="NZ_FYDG01000008.1"/>
</dbReference>